<evidence type="ECO:0000313" key="3">
    <source>
        <dbReference type="Proteomes" id="UP000318380"/>
    </source>
</evidence>
<feature type="region of interest" description="Disordered" evidence="1">
    <location>
        <begin position="248"/>
        <end position="295"/>
    </location>
</feature>
<comment type="caution">
    <text evidence="2">The sequence shown here is derived from an EMBL/GenBank/DDBJ whole genome shotgun (WGS) entry which is preliminary data.</text>
</comment>
<evidence type="ECO:0000256" key="1">
    <source>
        <dbReference type="SAM" id="MobiDB-lite"/>
    </source>
</evidence>
<feature type="compositionally biased region" description="Basic and acidic residues" evidence="1">
    <location>
        <begin position="270"/>
        <end position="286"/>
    </location>
</feature>
<keyword evidence="3" id="KW-1185">Reference proteome</keyword>
<organism evidence="2 3">
    <name type="scientific">Kribbella amoyensis</name>
    <dbReference type="NCBI Taxonomy" id="996641"/>
    <lineage>
        <taxon>Bacteria</taxon>
        <taxon>Bacillati</taxon>
        <taxon>Actinomycetota</taxon>
        <taxon>Actinomycetes</taxon>
        <taxon>Propionibacteriales</taxon>
        <taxon>Kribbellaceae</taxon>
        <taxon>Kribbella</taxon>
    </lineage>
</organism>
<protein>
    <recommendedName>
        <fullName evidence="4">Adhesin</fullName>
    </recommendedName>
</protein>
<reference evidence="2 3" key="1">
    <citation type="submission" date="2019-06" db="EMBL/GenBank/DDBJ databases">
        <title>Sequencing the genomes of 1000 actinobacteria strains.</title>
        <authorList>
            <person name="Klenk H.-P."/>
        </authorList>
    </citation>
    <scope>NUCLEOTIDE SEQUENCE [LARGE SCALE GENOMIC DNA]</scope>
    <source>
        <strain evidence="2 3">DSM 24683</strain>
    </source>
</reference>
<evidence type="ECO:0008006" key="4">
    <source>
        <dbReference type="Google" id="ProtNLM"/>
    </source>
</evidence>
<sequence>MPRREITAGTEGPVQADLTMTGRNGTIRVTVEAGRPAGLVVDTADDLPVSPSFASVTGAGLAWENAAPQPDVPGPQEQRGRLVAQIDSEADPRDGSKVDVTVNVPPGSSVFVATETAGVEIGHGELTNVHVESREGAVRVAESADVFVHSQGEVWVGRAATVDIRSTGGPGSGPVTIGAADAIDVQAKGSDIRIGTAHGTVAAHSAQGSVTIDAIDPTIDKSARKPLRIGAPAGRVTLPDAVPAGVRVRVSDANGDRSIGDAPRTDSGPEAERTKDFSVRKRDLQRGSDTNKLGI</sequence>
<accession>A0A561BS89</accession>
<dbReference type="EMBL" id="VIVK01000001">
    <property type="protein sequence ID" value="TWD81679.1"/>
    <property type="molecule type" value="Genomic_DNA"/>
</dbReference>
<evidence type="ECO:0000313" key="2">
    <source>
        <dbReference type="EMBL" id="TWD81679.1"/>
    </source>
</evidence>
<proteinExistence type="predicted"/>
<dbReference type="AlphaFoldDB" id="A0A561BS89"/>
<dbReference type="RefSeq" id="WP_145806707.1">
    <property type="nucleotide sequence ID" value="NZ_VIVK01000001.1"/>
</dbReference>
<gene>
    <name evidence="2" type="ORF">FB561_2799</name>
</gene>
<dbReference type="Proteomes" id="UP000318380">
    <property type="component" value="Unassembled WGS sequence"/>
</dbReference>
<name>A0A561BS89_9ACTN</name>